<evidence type="ECO:0008006" key="3">
    <source>
        <dbReference type="Google" id="ProtNLM"/>
    </source>
</evidence>
<evidence type="ECO:0000313" key="1">
    <source>
        <dbReference type="EMBL" id="WEU40409.1"/>
    </source>
</evidence>
<dbReference type="InterPro" id="IPR038071">
    <property type="entry name" value="UROD/MetE-like_sf"/>
</dbReference>
<proteinExistence type="predicted"/>
<organism evidence="1 2">
    <name type="scientific">Odinarchaeota yellowstonii (strain LCB_4)</name>
    <dbReference type="NCBI Taxonomy" id="1841599"/>
    <lineage>
        <taxon>Archaea</taxon>
        <taxon>Promethearchaeati</taxon>
        <taxon>Candidatus Odinarchaeota</taxon>
        <taxon>Candidatus Odinarchaeia</taxon>
        <taxon>Candidatus Odinarchaeales</taxon>
        <taxon>Candidatus Odinarchaeaceae</taxon>
        <taxon>Candidatus Odinarchaeum</taxon>
    </lineage>
</organism>
<dbReference type="Gene3D" id="3.20.20.210">
    <property type="match status" value="1"/>
</dbReference>
<dbReference type="AlphaFoldDB" id="A0AAF0D2D0"/>
<reference evidence="1" key="1">
    <citation type="journal article" date="2017" name="Nature">
        <title>Asgard archaea illuminate the origin of eukaryotic cellular complexity.</title>
        <authorList>
            <person name="Zaremba-Niedzwiedzka K."/>
            <person name="Caceres E.F."/>
            <person name="Saw J.H."/>
            <person name="Backstrom D."/>
            <person name="Juzokaite L."/>
            <person name="Vancaester E."/>
            <person name="Seitz K.W."/>
            <person name="Anantharaman K."/>
            <person name="Starnawski P."/>
            <person name="Kjeldsen K.U."/>
            <person name="Scott M.B."/>
            <person name="Nunoura T."/>
            <person name="Banfield J.F."/>
            <person name="Schramm A."/>
            <person name="Baker B.J."/>
            <person name="Spang A."/>
            <person name="Ettema T.J.G."/>
        </authorList>
    </citation>
    <scope>NUCLEOTIDE SEQUENCE</scope>
    <source>
        <strain evidence="1">LCB_4</strain>
    </source>
</reference>
<reference evidence="1" key="2">
    <citation type="journal article" date="2022" name="Nat. Microbiol.">
        <title>A closed Candidatus Odinarchaeum chromosome exposes Asgard archaeal viruses.</title>
        <authorList>
            <person name="Tamarit D."/>
            <person name="Caceres E.F."/>
            <person name="Krupovic M."/>
            <person name="Nijland R."/>
            <person name="Eme L."/>
            <person name="Robinson N.P."/>
            <person name="Ettema T.J.G."/>
        </authorList>
    </citation>
    <scope>NUCLEOTIDE SEQUENCE</scope>
    <source>
        <strain evidence="1">LCB_4</strain>
    </source>
</reference>
<protein>
    <recommendedName>
        <fullName evidence="3">Uroporphyrinogen decarboxylase (URO-D) domain-containing protein</fullName>
    </recommendedName>
</protein>
<gene>
    <name evidence="1" type="ORF">OdinLCB4_000295</name>
</gene>
<evidence type="ECO:0000313" key="2">
    <source>
        <dbReference type="Proteomes" id="UP000186851"/>
    </source>
</evidence>
<dbReference type="KEGG" id="oyw:OdinLCB4_000295"/>
<dbReference type="Proteomes" id="UP000186851">
    <property type="component" value="Chromosome"/>
</dbReference>
<name>A0AAF0D2D0_ODILC</name>
<accession>A0AAF0D2D0</accession>
<dbReference type="EMBL" id="CP091871">
    <property type="protein sequence ID" value="WEU40409.1"/>
    <property type="molecule type" value="Genomic_DNA"/>
</dbReference>
<sequence>MRETVTLIFKGFKTDITPVQIEIGDPFLENVYSDIVTVSGRINRFEYFYVNGGPFSRFSNRLKWAKTININSYQWPSREELLEDFNRRVSAFKKLLKETTRFRIMKMLGPTELGEAFCAGKNVSKEFLAHGFDYSYLCLENIQAAENIHDKLTEYIVYILENSSLIEFFDAVRIADDVFDYHGYLYPVEFINRVWRRNHQRISSAIKSKGLYSILHTDGDPFREVDFIEENYNGVHPLDLAPKNSYSELGEWLKLIKRFITGRKFVFFTGLPINFLYGDEEKFKILKEFLIRDLTALKNYNFILSTTHRPYNTVDVQSENVKNRYKEIKKIRDLYFLRTAH</sequence>